<dbReference type="Gene3D" id="2.60.40.1120">
    <property type="entry name" value="Carboxypeptidase-like, regulatory domain"/>
    <property type="match status" value="4"/>
</dbReference>
<dbReference type="InterPro" id="IPR036034">
    <property type="entry name" value="PDZ_sf"/>
</dbReference>
<gene>
    <name evidence="3" type="ORF">K7C98_21430</name>
</gene>
<dbReference type="InterPro" id="IPR008969">
    <property type="entry name" value="CarboxyPept-like_regulatory"/>
</dbReference>
<dbReference type="Proteomes" id="UP001139031">
    <property type="component" value="Unassembled WGS sequence"/>
</dbReference>
<dbReference type="InterPro" id="IPR001478">
    <property type="entry name" value="PDZ"/>
</dbReference>
<evidence type="ECO:0000259" key="2">
    <source>
        <dbReference type="PROSITE" id="PS50106"/>
    </source>
</evidence>
<dbReference type="SMART" id="SM00228">
    <property type="entry name" value="PDZ"/>
    <property type="match status" value="1"/>
</dbReference>
<feature type="region of interest" description="Disordered" evidence="1">
    <location>
        <begin position="859"/>
        <end position="881"/>
    </location>
</feature>
<organism evidence="3 4">
    <name type="scientific">Nannocystis pusilla</name>
    <dbReference type="NCBI Taxonomy" id="889268"/>
    <lineage>
        <taxon>Bacteria</taxon>
        <taxon>Pseudomonadati</taxon>
        <taxon>Myxococcota</taxon>
        <taxon>Polyangia</taxon>
        <taxon>Nannocystales</taxon>
        <taxon>Nannocystaceae</taxon>
        <taxon>Nannocystis</taxon>
    </lineage>
</organism>
<evidence type="ECO:0000313" key="3">
    <source>
        <dbReference type="EMBL" id="MBZ5711812.1"/>
    </source>
</evidence>
<dbReference type="Pfam" id="PF13620">
    <property type="entry name" value="CarboxypepD_reg"/>
    <property type="match status" value="2"/>
</dbReference>
<accession>A0ABS7TUJ7</accession>
<dbReference type="SUPFAM" id="SSF49452">
    <property type="entry name" value="Starch-binding domain-like"/>
    <property type="match status" value="6"/>
</dbReference>
<reference evidence="3" key="1">
    <citation type="submission" date="2021-08" db="EMBL/GenBank/DDBJ databases">
        <authorList>
            <person name="Stevens D.C."/>
        </authorList>
    </citation>
    <scope>NUCLEOTIDE SEQUENCE</scope>
    <source>
        <strain evidence="3">DSM 53165</strain>
    </source>
</reference>
<sequence>MRRPILVLVIAAFLVALWWWWRAAAEPGETAELPSGHVQTDISWKPAAAFEQLAPPATLGAIAGHVRGPDRLPLAGAQVCAHLAEAGPQASDGWAPACVTSGRDGAYRIDGLLPGPRRVEAGAANRVPATYREQDGGESVRVVAGSEARDIDLVLWPGGVELRGVVRDVSGGEIEGAVVRFAAATAFSGADGHFSMFVRPGLDYVQARAEGYAPATTNASAPGQTVELALFPESVLVGRVVRAEDGLPIAGAEVSAGDRDALTTHTDASGQFRLGGLRAGVYKPRAVSDEAWGLAETGVPLALGETSAPVTIRAHPAVTVGGKIVTDNGGSCETGRVTLTDPATRRAVSGAVEADGEVAVRGLSPGSYEATVWCFGHVPEDKYERVAVAEAAVAGLVWRVHAGRRITGRLVDSGGTPVTMAAGLRARLEGGDPRDSASQGAAVVQPDGSFALLGLRPGRYSLTASREGGASSKPLEVDAGERDVADVELVLPAGGEVRGQLLDAHGRPARQAFVTLSGDHQTGWGGAVADDGSFTLRDVPEGAYRAHASDRRGPLRLSGRGPDDLPGVPVEVKAGAVAQLEIMVEAGGGEIRGKVVDETGAPVSDAQVACALESDRPGARSALTRTGTSSHERPIITDQDGRFVLTDLSSGTYAVRAWSGAGATQATAERVALGSELVLTIPAAGEIGGSVRLTGGGAPEWLKVTAEEPTLDYFRHDQSFKTAGRFALTGLPPGTYTVRAEAGEGSAETKVTLAAGEVQRGIDLVLAPRIELRGRVIDLETGEPLVGVRVEIGIGGQHGLTDASGRFALAGTPVGAASLRLSPALADPQGPGHTNTSVPILVEGTEAMELPPTALVRRRLPPGTGPGDLGYSLQEPPPGEDPRLRRWLVSAVRAGGPAASAGLRVGDEIVAIDGHPVAGADSYRYRALALVTSGRTLQLGLARGDTLAVTAAPLR</sequence>
<evidence type="ECO:0000256" key="1">
    <source>
        <dbReference type="SAM" id="MobiDB-lite"/>
    </source>
</evidence>
<dbReference type="EMBL" id="JAIRAU010000027">
    <property type="protein sequence ID" value="MBZ5711812.1"/>
    <property type="molecule type" value="Genomic_DNA"/>
</dbReference>
<dbReference type="InterPro" id="IPR041489">
    <property type="entry name" value="PDZ_6"/>
</dbReference>
<dbReference type="SUPFAM" id="SSF49464">
    <property type="entry name" value="Carboxypeptidase regulatory domain-like"/>
    <property type="match status" value="2"/>
</dbReference>
<protein>
    <submittedName>
        <fullName evidence="3">Carboxypeptidase regulatory-like domain-containing protein</fullName>
    </submittedName>
</protein>
<dbReference type="InterPro" id="IPR013784">
    <property type="entry name" value="Carb-bd-like_fold"/>
</dbReference>
<dbReference type="Pfam" id="PF17820">
    <property type="entry name" value="PDZ_6"/>
    <property type="match status" value="1"/>
</dbReference>
<dbReference type="PROSITE" id="PS50106">
    <property type="entry name" value="PDZ"/>
    <property type="match status" value="1"/>
</dbReference>
<dbReference type="RefSeq" id="WP_224193571.1">
    <property type="nucleotide sequence ID" value="NZ_JAIRAU010000027.1"/>
</dbReference>
<proteinExistence type="predicted"/>
<feature type="region of interest" description="Disordered" evidence="1">
    <location>
        <begin position="545"/>
        <end position="567"/>
    </location>
</feature>
<feature type="domain" description="PDZ" evidence="2">
    <location>
        <begin position="867"/>
        <end position="945"/>
    </location>
</feature>
<comment type="caution">
    <text evidence="3">The sequence shown here is derived from an EMBL/GenBank/DDBJ whole genome shotgun (WGS) entry which is preliminary data.</text>
</comment>
<evidence type="ECO:0000313" key="4">
    <source>
        <dbReference type="Proteomes" id="UP001139031"/>
    </source>
</evidence>
<dbReference type="SUPFAM" id="SSF50156">
    <property type="entry name" value="PDZ domain-like"/>
    <property type="match status" value="1"/>
</dbReference>
<dbReference type="Gene3D" id="2.30.42.10">
    <property type="match status" value="1"/>
</dbReference>
<name>A0ABS7TUJ7_9BACT</name>
<keyword evidence="4" id="KW-1185">Reference proteome</keyword>